<evidence type="ECO:0000313" key="2">
    <source>
        <dbReference type="EMBL" id="SJM29506.1"/>
    </source>
</evidence>
<feature type="domain" description="HTH arsR-type" evidence="1">
    <location>
        <begin position="9"/>
        <end position="103"/>
    </location>
</feature>
<name>A0A2P9AEG8_9HYPH</name>
<dbReference type="PRINTS" id="PR00778">
    <property type="entry name" value="HTHARSR"/>
</dbReference>
<dbReference type="Gene3D" id="1.10.10.10">
    <property type="entry name" value="Winged helix-like DNA-binding domain superfamily/Winged helix DNA-binding domain"/>
    <property type="match status" value="1"/>
</dbReference>
<dbReference type="InterPro" id="IPR001845">
    <property type="entry name" value="HTH_ArsR_DNA-bd_dom"/>
</dbReference>
<dbReference type="InterPro" id="IPR036388">
    <property type="entry name" value="WH-like_DNA-bd_sf"/>
</dbReference>
<reference evidence="3" key="1">
    <citation type="submission" date="2016-12" db="EMBL/GenBank/DDBJ databases">
        <authorList>
            <person name="Brunel B."/>
        </authorList>
    </citation>
    <scope>NUCLEOTIDE SEQUENCE [LARGE SCALE GENOMIC DNA]</scope>
</reference>
<dbReference type="Pfam" id="PF12840">
    <property type="entry name" value="HTH_20"/>
    <property type="match status" value="1"/>
</dbReference>
<evidence type="ECO:0000313" key="3">
    <source>
        <dbReference type="Proteomes" id="UP000245698"/>
    </source>
</evidence>
<dbReference type="PANTHER" id="PTHR38600">
    <property type="entry name" value="TRANSCRIPTIONAL REGULATORY PROTEIN"/>
    <property type="match status" value="1"/>
</dbReference>
<dbReference type="PANTHER" id="PTHR38600:SF2">
    <property type="entry name" value="SLL0088 PROTEIN"/>
    <property type="match status" value="1"/>
</dbReference>
<dbReference type="CDD" id="cd00090">
    <property type="entry name" value="HTH_ARSR"/>
    <property type="match status" value="1"/>
</dbReference>
<dbReference type="NCBIfam" id="NF033788">
    <property type="entry name" value="HTH_metalloreg"/>
    <property type="match status" value="1"/>
</dbReference>
<dbReference type="AlphaFoldDB" id="A0A2P9AEG8"/>
<protein>
    <submittedName>
        <fullName evidence="2">Regulatory protein ArsR</fullName>
    </submittedName>
</protein>
<dbReference type="PROSITE" id="PS50987">
    <property type="entry name" value="HTH_ARSR_2"/>
    <property type="match status" value="1"/>
</dbReference>
<dbReference type="RefSeq" id="WP_123146992.1">
    <property type="nucleotide sequence ID" value="NZ_FUIG01000013.1"/>
</dbReference>
<dbReference type="EMBL" id="FUIG01000013">
    <property type="protein sequence ID" value="SJM29506.1"/>
    <property type="molecule type" value="Genomic_DNA"/>
</dbReference>
<dbReference type="SMART" id="SM00418">
    <property type="entry name" value="HTH_ARSR"/>
    <property type="match status" value="1"/>
</dbReference>
<sequence length="121" mass="13768">MTAATTLQTASPNIPPIDGIFRALSDPTRRRVVERLNRSPASVSELAQPFDMALPSFIEHLRVLEGCGLVHSQKTGRIRTYQLAPEPLKLAENWLAGQRALWERRLDQFDDYVLKLKEKDK</sequence>
<dbReference type="InterPro" id="IPR011991">
    <property type="entry name" value="ArsR-like_HTH"/>
</dbReference>
<evidence type="ECO:0000259" key="1">
    <source>
        <dbReference type="PROSITE" id="PS50987"/>
    </source>
</evidence>
<dbReference type="InterPro" id="IPR036390">
    <property type="entry name" value="WH_DNA-bd_sf"/>
</dbReference>
<keyword evidence="3" id="KW-1185">Reference proteome</keyword>
<dbReference type="GO" id="GO:0003700">
    <property type="term" value="F:DNA-binding transcription factor activity"/>
    <property type="evidence" value="ECO:0007669"/>
    <property type="project" value="InterPro"/>
</dbReference>
<organism evidence="2 3">
    <name type="scientific">Mesorhizobium delmotii</name>
    <dbReference type="NCBI Taxonomy" id="1631247"/>
    <lineage>
        <taxon>Bacteria</taxon>
        <taxon>Pseudomonadati</taxon>
        <taxon>Pseudomonadota</taxon>
        <taxon>Alphaproteobacteria</taxon>
        <taxon>Hyphomicrobiales</taxon>
        <taxon>Phyllobacteriaceae</taxon>
        <taxon>Mesorhizobium</taxon>
    </lineage>
</organism>
<proteinExistence type="predicted"/>
<gene>
    <name evidence="2" type="ORF">BQ8482_111436</name>
</gene>
<dbReference type="SUPFAM" id="SSF46785">
    <property type="entry name" value="Winged helix' DNA-binding domain"/>
    <property type="match status" value="1"/>
</dbReference>
<dbReference type="Proteomes" id="UP000245698">
    <property type="component" value="Unassembled WGS sequence"/>
</dbReference>
<accession>A0A2P9AEG8</accession>